<sequence>MRNHTKKNWYSFLCFLSIVFLVSSCDKDVVAPDALDESYTVAIKFKEFESSTTPLGKNARVLADKAVNKWASTNPRQTQNIQQGYLYYWSFNNETLTPDIRVVGGAKITYNGGLTPDRYAGGWASDTYTAGRALNLTGVQEFIFEIPLTRVLELQTLGFDIGSSNTGPKAFDLFYSQDGEEYEALAKDNQFTNTNTAQAKNSFQFDLTTLELDLSKKLFLKIIPKAGERGTSTAYNSTSGVTRIDNFHLIGVSEVVQEATVFKLHYHIFDADNRNMVMMGTEVFEPGNLPDLSLSLPIGNYYASFVSNVSNAELNIPERANADDYFMANPFSNHRAQIFGLVDTFAVDSEMQIEATLQRYYSQIRFEFTDSDDLSYIGKLIFTPEHDPYFYSPFVAAMGNPVLDQSEIILIPNFEEDGKEIVFHQFMGRVVTPQPIQYRVEVYDKVNELLRTFTVGSSIKENVQLVFRGQLLTKQQEVTFTVRQNEEWGGETIVSY</sequence>
<dbReference type="AlphaFoldDB" id="A0A1I6UBH4"/>
<dbReference type="OrthoDB" id="785205at2"/>
<dbReference type="RefSeq" id="WP_093366322.1">
    <property type="nucleotide sequence ID" value="NZ_FOZZ01000008.1"/>
</dbReference>
<evidence type="ECO:0000313" key="3">
    <source>
        <dbReference type="Proteomes" id="UP000198785"/>
    </source>
</evidence>
<proteinExistence type="predicted"/>
<feature type="signal peptide" evidence="1">
    <location>
        <begin position="1"/>
        <end position="24"/>
    </location>
</feature>
<organism evidence="2 3">
    <name type="scientific">Sphingobacterium wenxiniae</name>
    <dbReference type="NCBI Taxonomy" id="683125"/>
    <lineage>
        <taxon>Bacteria</taxon>
        <taxon>Pseudomonadati</taxon>
        <taxon>Bacteroidota</taxon>
        <taxon>Sphingobacteriia</taxon>
        <taxon>Sphingobacteriales</taxon>
        <taxon>Sphingobacteriaceae</taxon>
        <taxon>Sphingobacterium</taxon>
    </lineage>
</organism>
<evidence type="ECO:0000313" key="2">
    <source>
        <dbReference type="EMBL" id="SFS98760.1"/>
    </source>
</evidence>
<feature type="chain" id="PRO_5011688293" description="F5/8 type C domain-containing protein" evidence="1">
    <location>
        <begin position="25"/>
        <end position="496"/>
    </location>
</feature>
<keyword evidence="3" id="KW-1185">Reference proteome</keyword>
<protein>
    <recommendedName>
        <fullName evidence="4">F5/8 type C domain-containing protein</fullName>
    </recommendedName>
</protein>
<name>A0A1I6UBH4_9SPHI</name>
<dbReference type="Proteomes" id="UP000198785">
    <property type="component" value="Unassembled WGS sequence"/>
</dbReference>
<evidence type="ECO:0000256" key="1">
    <source>
        <dbReference type="SAM" id="SignalP"/>
    </source>
</evidence>
<reference evidence="2 3" key="1">
    <citation type="submission" date="2016-10" db="EMBL/GenBank/DDBJ databases">
        <authorList>
            <person name="de Groot N.N."/>
        </authorList>
    </citation>
    <scope>NUCLEOTIDE SEQUENCE [LARGE SCALE GENOMIC DNA]</scope>
    <source>
        <strain evidence="2 3">DSM 22789</strain>
    </source>
</reference>
<dbReference type="STRING" id="683125.SAMN05660206_108108"/>
<accession>A0A1I6UBH4</accession>
<dbReference type="EMBL" id="FOZZ01000008">
    <property type="protein sequence ID" value="SFS98760.1"/>
    <property type="molecule type" value="Genomic_DNA"/>
</dbReference>
<keyword evidence="1" id="KW-0732">Signal</keyword>
<gene>
    <name evidence="2" type="ORF">SAMN05660206_108108</name>
</gene>
<evidence type="ECO:0008006" key="4">
    <source>
        <dbReference type="Google" id="ProtNLM"/>
    </source>
</evidence>
<dbReference type="PROSITE" id="PS51257">
    <property type="entry name" value="PROKAR_LIPOPROTEIN"/>
    <property type="match status" value="1"/>
</dbReference>